<dbReference type="Gene3D" id="1.20.58.320">
    <property type="entry name" value="TPR-like"/>
    <property type="match status" value="1"/>
</dbReference>
<accession>A0ABT2ZH66</accession>
<proteinExistence type="predicted"/>
<dbReference type="Proteomes" id="UP001652542">
    <property type="component" value="Unassembled WGS sequence"/>
</dbReference>
<dbReference type="Pfam" id="PF06041">
    <property type="entry name" value="DUF924"/>
    <property type="match status" value="1"/>
</dbReference>
<dbReference type="InterPro" id="IPR011990">
    <property type="entry name" value="TPR-like_helical_dom_sf"/>
</dbReference>
<protein>
    <submittedName>
        <fullName evidence="1">DUF924 domain-containing protein</fullName>
    </submittedName>
</protein>
<comment type="caution">
    <text evidence="1">The sequence shown here is derived from an EMBL/GenBank/DDBJ whole genome shotgun (WGS) entry which is preliminary data.</text>
</comment>
<evidence type="ECO:0000313" key="2">
    <source>
        <dbReference type="Proteomes" id="UP001652542"/>
    </source>
</evidence>
<dbReference type="RefSeq" id="WP_263736139.1">
    <property type="nucleotide sequence ID" value="NZ_JAOWKY010000006.1"/>
</dbReference>
<dbReference type="Gene3D" id="1.25.40.10">
    <property type="entry name" value="Tetratricopeptide repeat domain"/>
    <property type="match status" value="1"/>
</dbReference>
<evidence type="ECO:0000313" key="1">
    <source>
        <dbReference type="EMBL" id="MCV2870462.1"/>
    </source>
</evidence>
<organism evidence="1 2">
    <name type="scientific">Albidovulum marisflavi</name>
    <dbReference type="NCBI Taxonomy" id="2984159"/>
    <lineage>
        <taxon>Bacteria</taxon>
        <taxon>Pseudomonadati</taxon>
        <taxon>Pseudomonadota</taxon>
        <taxon>Alphaproteobacteria</taxon>
        <taxon>Rhodobacterales</taxon>
        <taxon>Paracoccaceae</taxon>
        <taxon>Albidovulum</taxon>
    </lineage>
</organism>
<gene>
    <name evidence="1" type="ORF">OEW28_17760</name>
</gene>
<dbReference type="EMBL" id="JAOWKY010000006">
    <property type="protein sequence ID" value="MCV2870462.1"/>
    <property type="molecule type" value="Genomic_DNA"/>
</dbReference>
<dbReference type="SUPFAM" id="SSF48452">
    <property type="entry name" value="TPR-like"/>
    <property type="match status" value="1"/>
</dbReference>
<sequence length="190" mass="21755">MNEAQEVVRFWLEEVGRDGWYTANEDVDEKIRSNFGSLWERARDGALLDWCETPEGTLGYLILTDQFPRNMFRGDPRAFDTDAAARAVARTAVGRGQDLMIDEPQRVFFYMPFEHSEQMEDQDFAVDLISRNLPRTGEGFALHARAHREVILRFGRFPFRNEALGRVSSPDERAFLESGGYGAIVRALES</sequence>
<reference evidence="1 2" key="1">
    <citation type="submission" date="2022-10" db="EMBL/GenBank/DDBJ databases">
        <title>Defluviimonas sp. nov., isolated from ocean surface water.</title>
        <authorList>
            <person name="He W."/>
            <person name="Wang L."/>
            <person name="Zhang D.-F."/>
        </authorList>
    </citation>
    <scope>NUCLEOTIDE SEQUENCE [LARGE SCALE GENOMIC DNA]</scope>
    <source>
        <strain evidence="1 2">WL0002</strain>
    </source>
</reference>
<dbReference type="InterPro" id="IPR010323">
    <property type="entry name" value="DUF924"/>
</dbReference>
<keyword evidence="2" id="KW-1185">Reference proteome</keyword>
<name>A0ABT2ZH66_9RHOB</name>